<accession>A0A813BSI6</accession>
<comment type="caution">
    <text evidence="1">The sequence shown here is derived from an EMBL/GenBank/DDBJ whole genome shotgun (WGS) entry which is preliminary data.</text>
</comment>
<dbReference type="AlphaFoldDB" id="A0A813BSI6"/>
<feature type="non-terminal residue" evidence="1">
    <location>
        <position position="1"/>
    </location>
</feature>
<evidence type="ECO:0000313" key="2">
    <source>
        <dbReference type="Proteomes" id="UP000601435"/>
    </source>
</evidence>
<dbReference type="EMBL" id="CAJNJA010077610">
    <property type="protein sequence ID" value="CAE7920761.1"/>
    <property type="molecule type" value="Genomic_DNA"/>
</dbReference>
<organism evidence="1 2">
    <name type="scientific">Symbiodinium necroappetens</name>
    <dbReference type="NCBI Taxonomy" id="1628268"/>
    <lineage>
        <taxon>Eukaryota</taxon>
        <taxon>Sar</taxon>
        <taxon>Alveolata</taxon>
        <taxon>Dinophyceae</taxon>
        <taxon>Suessiales</taxon>
        <taxon>Symbiodiniaceae</taxon>
        <taxon>Symbiodinium</taxon>
    </lineage>
</organism>
<sequence>TLPTTSQRPPPSVDILEIFAGEAKPSARASRFGLNACQPFDLNFGWDLSQPDQQRMIMNFVRRLRPWAIIIGYPGTLYSVFGENINDKSDEYLLRRAADQPMRSFTAALCRTQYDAGRLFFLDNPKNSRLWSQTEMASLLDLPGVTTTAAHFGAFGAETADGQPIKKAIQIMSNFPGLNRDFGKRLSGWIAQHEPQRFGYFTVYALSRPTVDAAAWDNVFKQVEKSFVGSNRRPYIVDPDSTFGKEIQDLFRMDAVRIQVANTPTQRHFHSDIPHLARGAALQHIDGSRLVEVEQLDEVRQPKGRFSKPVQFAVFIYGSSRQADELQHSTQEDPGPEVPIGGLPTDVTFPGCDKIPISVRRSVARLHVNLGHPSAQELNRLLCHRGVPSAGVQECVRKLSCATCKRLAGPQQPRPSSTPSLQAGQFGDLVQGDFFWV</sequence>
<dbReference type="OrthoDB" id="444827at2759"/>
<keyword evidence="2" id="KW-1185">Reference proteome</keyword>
<evidence type="ECO:0000313" key="1">
    <source>
        <dbReference type="EMBL" id="CAE7920761.1"/>
    </source>
</evidence>
<proteinExistence type="predicted"/>
<name>A0A813BSI6_9DINO</name>
<protein>
    <submittedName>
        <fullName evidence="1">GIP protein</fullName>
    </submittedName>
</protein>
<reference evidence="1" key="1">
    <citation type="submission" date="2021-02" db="EMBL/GenBank/DDBJ databases">
        <authorList>
            <person name="Dougan E. K."/>
            <person name="Rhodes N."/>
            <person name="Thang M."/>
            <person name="Chan C."/>
        </authorList>
    </citation>
    <scope>NUCLEOTIDE SEQUENCE</scope>
</reference>
<dbReference type="Proteomes" id="UP000601435">
    <property type="component" value="Unassembled WGS sequence"/>
</dbReference>
<feature type="non-terminal residue" evidence="1">
    <location>
        <position position="437"/>
    </location>
</feature>
<gene>
    <name evidence="1" type="primary">GIP</name>
    <name evidence="1" type="ORF">SNEC2469_LOCUS31702</name>
</gene>